<dbReference type="eggNOG" id="KOG2076">
    <property type="taxonomic scope" value="Eukaryota"/>
</dbReference>
<evidence type="ECO:0000313" key="1">
    <source>
        <dbReference type="EMBL" id="PNS90846.1"/>
    </source>
</evidence>
<gene>
    <name evidence="1" type="ORF">POPTR_019G065900</name>
</gene>
<dbReference type="STRING" id="3694.U5FEM0"/>
<keyword evidence="2" id="KW-1185">Reference proteome</keyword>
<organism evidence="1 2">
    <name type="scientific">Populus trichocarpa</name>
    <name type="common">Western balsam poplar</name>
    <name type="synonym">Populus balsamifera subsp. trichocarpa</name>
    <dbReference type="NCBI Taxonomy" id="3694"/>
    <lineage>
        <taxon>Eukaryota</taxon>
        <taxon>Viridiplantae</taxon>
        <taxon>Streptophyta</taxon>
        <taxon>Embryophyta</taxon>
        <taxon>Tracheophyta</taxon>
        <taxon>Spermatophyta</taxon>
        <taxon>Magnoliopsida</taxon>
        <taxon>eudicotyledons</taxon>
        <taxon>Gunneridae</taxon>
        <taxon>Pentapetalae</taxon>
        <taxon>rosids</taxon>
        <taxon>fabids</taxon>
        <taxon>Malpighiales</taxon>
        <taxon>Salicaceae</taxon>
        <taxon>Saliceae</taxon>
        <taxon>Populus</taxon>
    </lineage>
</organism>
<sequence length="83" mass="9749">MRDFLRYMRRKHKKCVQPIVISAHHSTMLISHHQDAARYYLKAYILMQECRLINLCLGNIDAFLYNNLPLADNSQVGFVVIRA</sequence>
<accession>U5FEM0</accession>
<dbReference type="InParanoid" id="U5FEM0"/>
<dbReference type="AlphaFoldDB" id="U5FEM0"/>
<name>U5FEM0_POPTR</name>
<evidence type="ECO:0000313" key="2">
    <source>
        <dbReference type="Proteomes" id="UP000006729"/>
    </source>
</evidence>
<protein>
    <submittedName>
        <fullName evidence="1">Uncharacterized protein</fullName>
    </submittedName>
</protein>
<dbReference type="Proteomes" id="UP000006729">
    <property type="component" value="Chromosome 19"/>
</dbReference>
<dbReference type="EMBL" id="CM009308">
    <property type="protein sequence ID" value="PNS90846.1"/>
    <property type="molecule type" value="Genomic_DNA"/>
</dbReference>
<reference evidence="1 2" key="1">
    <citation type="journal article" date="2006" name="Science">
        <title>The genome of black cottonwood, Populus trichocarpa (Torr. &amp; Gray).</title>
        <authorList>
            <person name="Tuskan G.A."/>
            <person name="Difazio S."/>
            <person name="Jansson S."/>
            <person name="Bohlmann J."/>
            <person name="Grigoriev I."/>
            <person name="Hellsten U."/>
            <person name="Putnam N."/>
            <person name="Ralph S."/>
            <person name="Rombauts S."/>
            <person name="Salamov A."/>
            <person name="Schein J."/>
            <person name="Sterck L."/>
            <person name="Aerts A."/>
            <person name="Bhalerao R.R."/>
            <person name="Bhalerao R.P."/>
            <person name="Blaudez D."/>
            <person name="Boerjan W."/>
            <person name="Brun A."/>
            <person name="Brunner A."/>
            <person name="Busov V."/>
            <person name="Campbell M."/>
            <person name="Carlson J."/>
            <person name="Chalot M."/>
            <person name="Chapman J."/>
            <person name="Chen G.L."/>
            <person name="Cooper D."/>
            <person name="Coutinho P.M."/>
            <person name="Couturier J."/>
            <person name="Covert S."/>
            <person name="Cronk Q."/>
            <person name="Cunningham R."/>
            <person name="Davis J."/>
            <person name="Degroeve S."/>
            <person name="Dejardin A."/>
            <person name="Depamphilis C."/>
            <person name="Detter J."/>
            <person name="Dirks B."/>
            <person name="Dubchak I."/>
            <person name="Duplessis S."/>
            <person name="Ehlting J."/>
            <person name="Ellis B."/>
            <person name="Gendler K."/>
            <person name="Goodstein D."/>
            <person name="Gribskov M."/>
            <person name="Grimwood J."/>
            <person name="Groover A."/>
            <person name="Gunter L."/>
            <person name="Hamberger B."/>
            <person name="Heinze B."/>
            <person name="Helariutta Y."/>
            <person name="Henrissat B."/>
            <person name="Holligan D."/>
            <person name="Holt R."/>
            <person name="Huang W."/>
            <person name="Islam-Faridi N."/>
            <person name="Jones S."/>
            <person name="Jones-Rhoades M."/>
            <person name="Jorgensen R."/>
            <person name="Joshi C."/>
            <person name="Kangasjarvi J."/>
            <person name="Karlsson J."/>
            <person name="Kelleher C."/>
            <person name="Kirkpatrick R."/>
            <person name="Kirst M."/>
            <person name="Kohler A."/>
            <person name="Kalluri U."/>
            <person name="Larimer F."/>
            <person name="Leebens-Mack J."/>
            <person name="Leple J.C."/>
            <person name="Locascio P."/>
            <person name="Lou Y."/>
            <person name="Lucas S."/>
            <person name="Martin F."/>
            <person name="Montanini B."/>
            <person name="Napoli C."/>
            <person name="Nelson D.R."/>
            <person name="Nelson C."/>
            <person name="Nieminen K."/>
            <person name="Nilsson O."/>
            <person name="Pereda V."/>
            <person name="Peter G."/>
            <person name="Philippe R."/>
            <person name="Pilate G."/>
            <person name="Poliakov A."/>
            <person name="Razumovskaya J."/>
            <person name="Richardson P."/>
            <person name="Rinaldi C."/>
            <person name="Ritland K."/>
            <person name="Rouze P."/>
            <person name="Ryaboy D."/>
            <person name="Schmutz J."/>
            <person name="Schrader J."/>
            <person name="Segerman B."/>
            <person name="Shin H."/>
            <person name="Siddiqui A."/>
            <person name="Sterky F."/>
            <person name="Terry A."/>
            <person name="Tsai C.J."/>
            <person name="Uberbacher E."/>
            <person name="Unneberg P."/>
            <person name="Vahala J."/>
            <person name="Wall K."/>
            <person name="Wessler S."/>
            <person name="Yang G."/>
            <person name="Yin T."/>
            <person name="Douglas C."/>
            <person name="Marra M."/>
            <person name="Sandberg G."/>
            <person name="Van de Peer Y."/>
            <person name="Rokhsar D."/>
        </authorList>
    </citation>
    <scope>NUCLEOTIDE SEQUENCE [LARGE SCALE GENOMIC DNA]</scope>
    <source>
        <strain evidence="2">cv. Nisqually</strain>
    </source>
</reference>
<proteinExistence type="predicted"/>
<dbReference type="HOGENOM" id="CLU_2546842_0_0_1"/>